<dbReference type="PANTHER" id="PTHR45614">
    <property type="entry name" value="MYB PROTEIN-RELATED"/>
    <property type="match status" value="1"/>
</dbReference>
<dbReference type="Gene3D" id="1.10.10.60">
    <property type="entry name" value="Homeodomain-like"/>
    <property type="match status" value="1"/>
</dbReference>
<dbReference type="AlphaFoldDB" id="M8BLT4"/>
<dbReference type="GO" id="GO:0000978">
    <property type="term" value="F:RNA polymerase II cis-regulatory region sequence-specific DNA binding"/>
    <property type="evidence" value="ECO:0007669"/>
    <property type="project" value="TreeGrafter"/>
</dbReference>
<protein>
    <submittedName>
        <fullName evidence="2">Uncharacterized protein</fullName>
    </submittedName>
</protein>
<dbReference type="EnsemblPlants" id="EMT25955">
    <property type="protein sequence ID" value="EMT25955"/>
    <property type="gene ID" value="F775_42499"/>
</dbReference>
<dbReference type="CDD" id="cd00167">
    <property type="entry name" value="SANT"/>
    <property type="match status" value="1"/>
</dbReference>
<dbReference type="InterPro" id="IPR050560">
    <property type="entry name" value="MYB_TF"/>
</dbReference>
<dbReference type="SMART" id="SM00717">
    <property type="entry name" value="SANT"/>
    <property type="match status" value="1"/>
</dbReference>
<dbReference type="InterPro" id="IPR001005">
    <property type="entry name" value="SANT/Myb"/>
</dbReference>
<dbReference type="SUPFAM" id="SSF46689">
    <property type="entry name" value="Homeodomain-like"/>
    <property type="match status" value="1"/>
</dbReference>
<reference evidence="2" key="1">
    <citation type="submission" date="2015-06" db="UniProtKB">
        <authorList>
            <consortium name="EnsemblPlants"/>
        </authorList>
    </citation>
    <scope>IDENTIFICATION</scope>
</reference>
<dbReference type="GO" id="GO:0005634">
    <property type="term" value="C:nucleus"/>
    <property type="evidence" value="ECO:0007669"/>
    <property type="project" value="TreeGrafter"/>
</dbReference>
<dbReference type="GO" id="GO:0000981">
    <property type="term" value="F:DNA-binding transcription factor activity, RNA polymerase II-specific"/>
    <property type="evidence" value="ECO:0007669"/>
    <property type="project" value="TreeGrafter"/>
</dbReference>
<sequence>MSRCVWALEEEHMLSALSEICDTGCRIGHVHEEQQETKAIQARGMVMSPSSFPATSVSDAVASDGDGLPHAAKKMWTKREDDLLREQEDMLIVKYQATYGNRWSTIAEFLSGRTDNAIKNRWNSVLHKHAPSLQAETCATARECLEMFPLAPGDIRANAAAAAPPSDMTCGVGDPLTELRLWSAARVVFDVMPLQAYRM</sequence>
<dbReference type="PANTHER" id="PTHR45614:SF295">
    <property type="entry name" value="SUCROSE RESPONSIVE ELEMENT BINDING PROTEIN"/>
    <property type="match status" value="1"/>
</dbReference>
<dbReference type="InterPro" id="IPR009057">
    <property type="entry name" value="Homeodomain-like_sf"/>
</dbReference>
<name>M8BLT4_AEGTA</name>
<keyword evidence="1" id="KW-0238">DNA-binding</keyword>
<dbReference type="PROSITE" id="PS50090">
    <property type="entry name" value="MYB_LIKE"/>
    <property type="match status" value="1"/>
</dbReference>
<evidence type="ECO:0000256" key="1">
    <source>
        <dbReference type="ARBA" id="ARBA00023125"/>
    </source>
</evidence>
<dbReference type="PROSITE" id="PS51294">
    <property type="entry name" value="HTH_MYB"/>
    <property type="match status" value="1"/>
</dbReference>
<accession>M8BLT4</accession>
<dbReference type="Pfam" id="PF00249">
    <property type="entry name" value="Myb_DNA-binding"/>
    <property type="match status" value="1"/>
</dbReference>
<organism evidence="2">
    <name type="scientific">Aegilops tauschii</name>
    <name type="common">Tausch's goatgrass</name>
    <name type="synonym">Aegilops squarrosa</name>
    <dbReference type="NCBI Taxonomy" id="37682"/>
    <lineage>
        <taxon>Eukaryota</taxon>
        <taxon>Viridiplantae</taxon>
        <taxon>Streptophyta</taxon>
        <taxon>Embryophyta</taxon>
        <taxon>Tracheophyta</taxon>
        <taxon>Spermatophyta</taxon>
        <taxon>Magnoliopsida</taxon>
        <taxon>Liliopsida</taxon>
        <taxon>Poales</taxon>
        <taxon>Poaceae</taxon>
        <taxon>BOP clade</taxon>
        <taxon>Pooideae</taxon>
        <taxon>Triticodae</taxon>
        <taxon>Triticeae</taxon>
        <taxon>Triticinae</taxon>
        <taxon>Aegilops</taxon>
    </lineage>
</organism>
<proteinExistence type="predicted"/>
<dbReference type="InterPro" id="IPR017930">
    <property type="entry name" value="Myb_dom"/>
</dbReference>
<evidence type="ECO:0000313" key="2">
    <source>
        <dbReference type="EnsemblPlants" id="EMT25955"/>
    </source>
</evidence>